<protein>
    <recommendedName>
        <fullName evidence="11">Homeobox-leucine zipper protein</fullName>
    </recommendedName>
    <alternativeName>
        <fullName evidence="11">HD-ZIP protein</fullName>
    </alternativeName>
    <alternativeName>
        <fullName evidence="11">Homeodomain transcription factor</fullName>
    </alternativeName>
</protein>
<dbReference type="InterPro" id="IPR045224">
    <property type="entry name" value="HDZip_class_I_plant"/>
</dbReference>
<dbReference type="GO" id="GO:0005634">
    <property type="term" value="C:nucleus"/>
    <property type="evidence" value="ECO:0007669"/>
    <property type="project" value="UniProtKB-SubCell"/>
</dbReference>
<evidence type="ECO:0000256" key="12">
    <source>
        <dbReference type="SAM" id="MobiDB-lite"/>
    </source>
</evidence>
<dbReference type="PANTHER" id="PTHR24326:SF122">
    <property type="entry name" value="HOMEOBOX-LEUCINE ZIPPER PROTEIN HOX6"/>
    <property type="match status" value="1"/>
</dbReference>
<dbReference type="GO" id="GO:0000981">
    <property type="term" value="F:DNA-binding transcription factor activity, RNA polymerase II-specific"/>
    <property type="evidence" value="ECO:0007669"/>
    <property type="project" value="UniProtKB-UniRule"/>
</dbReference>
<comment type="subcellular location">
    <subcellularLocation>
        <location evidence="1 9 10">Nucleus</location>
    </subcellularLocation>
</comment>
<dbReference type="InterPro" id="IPR000047">
    <property type="entry name" value="HTH_motif"/>
</dbReference>
<feature type="compositionally biased region" description="Basic and acidic residues" evidence="12">
    <location>
        <begin position="167"/>
        <end position="176"/>
    </location>
</feature>
<keyword evidence="5 11" id="KW-0804">Transcription</keyword>
<comment type="function">
    <text evidence="8">Probable transcription activator that may act as growth regulators in response to water deficit.</text>
</comment>
<feature type="domain" description="Homeobox" evidence="13">
    <location>
        <begin position="30"/>
        <end position="90"/>
    </location>
</feature>
<evidence type="ECO:0000256" key="3">
    <source>
        <dbReference type="ARBA" id="ARBA00023125"/>
    </source>
</evidence>
<comment type="caution">
    <text evidence="14">The sequence shown here is derived from an EMBL/GenBank/DDBJ whole genome shotgun (WGS) entry which is preliminary data.</text>
</comment>
<feature type="compositionally biased region" description="Basic and acidic residues" evidence="12">
    <location>
        <begin position="151"/>
        <end position="160"/>
    </location>
</feature>
<sequence>MIFEEGDYYYSPSKLFNCINTQNPNYSKKSKMMINKKRFSDEQVKSLETIFENETKLEPKKKVQLANDLGLQPRQIAIWFQNKRARYKSKQLEGDYNVLRANYNSLLSKFDHLKKEKQSLLIELEKLKEQCGHESGVTYSEESLSEEIDKVESNNNENKKKIYNNQGEEKQKILSKEGSSENTKYFGIMDEETNIMSTIMQPIVIDNASSHEWGDLHHDYCLFDQHVDACQWLDFLC</sequence>
<evidence type="ECO:0000256" key="7">
    <source>
        <dbReference type="ARBA" id="ARBA00025748"/>
    </source>
</evidence>
<dbReference type="SUPFAM" id="SSF46689">
    <property type="entry name" value="Homeodomain-like"/>
    <property type="match status" value="1"/>
</dbReference>
<keyword evidence="15" id="KW-1185">Reference proteome</keyword>
<accession>A0AAW1K7F8</accession>
<proteinExistence type="inferred from homology"/>
<dbReference type="CDD" id="cd00086">
    <property type="entry name" value="homeodomain"/>
    <property type="match status" value="1"/>
</dbReference>
<keyword evidence="6 9" id="KW-0539">Nucleus</keyword>
<dbReference type="InterPro" id="IPR009057">
    <property type="entry name" value="Homeodomain-like_sf"/>
</dbReference>
<evidence type="ECO:0000256" key="8">
    <source>
        <dbReference type="ARBA" id="ARBA00058361"/>
    </source>
</evidence>
<comment type="similarity">
    <text evidence="7 11">Belongs to the HD-ZIP homeobox family. Class I subfamily.</text>
</comment>
<organism evidence="14 15">
    <name type="scientific">Saponaria officinalis</name>
    <name type="common">Common soapwort</name>
    <name type="synonym">Lychnis saponaria</name>
    <dbReference type="NCBI Taxonomy" id="3572"/>
    <lineage>
        <taxon>Eukaryota</taxon>
        <taxon>Viridiplantae</taxon>
        <taxon>Streptophyta</taxon>
        <taxon>Embryophyta</taxon>
        <taxon>Tracheophyta</taxon>
        <taxon>Spermatophyta</taxon>
        <taxon>Magnoliopsida</taxon>
        <taxon>eudicotyledons</taxon>
        <taxon>Gunneridae</taxon>
        <taxon>Pentapetalae</taxon>
        <taxon>Caryophyllales</taxon>
        <taxon>Caryophyllaceae</taxon>
        <taxon>Caryophylleae</taxon>
        <taxon>Saponaria</taxon>
    </lineage>
</organism>
<evidence type="ECO:0000256" key="5">
    <source>
        <dbReference type="ARBA" id="ARBA00023163"/>
    </source>
</evidence>
<reference evidence="14" key="1">
    <citation type="submission" date="2024-03" db="EMBL/GenBank/DDBJ databases">
        <title>WGS assembly of Saponaria officinalis var. Norfolk2.</title>
        <authorList>
            <person name="Jenkins J."/>
            <person name="Shu S."/>
            <person name="Grimwood J."/>
            <person name="Barry K."/>
            <person name="Goodstein D."/>
            <person name="Schmutz J."/>
            <person name="Leebens-Mack J."/>
            <person name="Osbourn A."/>
        </authorList>
    </citation>
    <scope>NUCLEOTIDE SEQUENCE [LARGE SCALE GENOMIC DNA]</scope>
    <source>
        <strain evidence="14">JIC</strain>
    </source>
</reference>
<evidence type="ECO:0000256" key="11">
    <source>
        <dbReference type="RuleBase" id="RU369038"/>
    </source>
</evidence>
<dbReference type="Gene3D" id="1.10.10.60">
    <property type="entry name" value="Homeodomain-like"/>
    <property type="match status" value="1"/>
</dbReference>
<dbReference type="InterPro" id="IPR017970">
    <property type="entry name" value="Homeobox_CS"/>
</dbReference>
<keyword evidence="3 9" id="KW-0238">DNA-binding</keyword>
<comment type="function">
    <text evidence="11">Transcription factor.</text>
</comment>
<dbReference type="FunFam" id="1.10.10.60:FF:000293">
    <property type="entry name" value="Homeobox-leucine zipper protein ATHB-7"/>
    <property type="match status" value="1"/>
</dbReference>
<dbReference type="PROSITE" id="PS50071">
    <property type="entry name" value="HOMEOBOX_2"/>
    <property type="match status" value="1"/>
</dbReference>
<dbReference type="PRINTS" id="PR00031">
    <property type="entry name" value="HTHREPRESSR"/>
</dbReference>
<dbReference type="GO" id="GO:0009737">
    <property type="term" value="P:response to abscisic acid"/>
    <property type="evidence" value="ECO:0007669"/>
    <property type="project" value="UniProtKB-ARBA"/>
</dbReference>
<dbReference type="InterPro" id="IPR001356">
    <property type="entry name" value="HD"/>
</dbReference>
<evidence type="ECO:0000256" key="2">
    <source>
        <dbReference type="ARBA" id="ARBA00023015"/>
    </source>
</evidence>
<evidence type="ECO:0000256" key="6">
    <source>
        <dbReference type="ARBA" id="ARBA00023242"/>
    </source>
</evidence>
<dbReference type="Pfam" id="PF02183">
    <property type="entry name" value="HALZ"/>
    <property type="match status" value="1"/>
</dbReference>
<evidence type="ECO:0000256" key="9">
    <source>
        <dbReference type="PROSITE-ProRule" id="PRU00108"/>
    </source>
</evidence>
<dbReference type="GO" id="GO:0045893">
    <property type="term" value="P:positive regulation of DNA-templated transcription"/>
    <property type="evidence" value="ECO:0007669"/>
    <property type="project" value="TreeGrafter"/>
</dbReference>
<dbReference type="GO" id="GO:0009414">
    <property type="term" value="P:response to water deprivation"/>
    <property type="evidence" value="ECO:0007669"/>
    <property type="project" value="UniProtKB-ARBA"/>
</dbReference>
<name>A0AAW1K7F8_SAPOF</name>
<keyword evidence="2 11" id="KW-0805">Transcription regulation</keyword>
<dbReference type="PROSITE" id="PS00027">
    <property type="entry name" value="HOMEOBOX_1"/>
    <property type="match status" value="1"/>
</dbReference>
<dbReference type="GO" id="GO:0000976">
    <property type="term" value="F:transcription cis-regulatory region binding"/>
    <property type="evidence" value="ECO:0007669"/>
    <property type="project" value="UniProtKB-ARBA"/>
</dbReference>
<evidence type="ECO:0000256" key="10">
    <source>
        <dbReference type="RuleBase" id="RU000682"/>
    </source>
</evidence>
<dbReference type="AlphaFoldDB" id="A0AAW1K7F8"/>
<evidence type="ECO:0000313" key="15">
    <source>
        <dbReference type="Proteomes" id="UP001443914"/>
    </source>
</evidence>
<keyword evidence="4 9" id="KW-0371">Homeobox</keyword>
<evidence type="ECO:0000256" key="4">
    <source>
        <dbReference type="ARBA" id="ARBA00023155"/>
    </source>
</evidence>
<evidence type="ECO:0000259" key="13">
    <source>
        <dbReference type="PROSITE" id="PS50071"/>
    </source>
</evidence>
<gene>
    <name evidence="14" type="ORF">RND81_06G038600</name>
</gene>
<feature type="region of interest" description="Disordered" evidence="12">
    <location>
        <begin position="151"/>
        <end position="176"/>
    </location>
</feature>
<dbReference type="SMART" id="SM00389">
    <property type="entry name" value="HOX"/>
    <property type="match status" value="1"/>
</dbReference>
<dbReference type="InterPro" id="IPR003106">
    <property type="entry name" value="Leu_zip_homeo"/>
</dbReference>
<dbReference type="EMBL" id="JBDFQZ010000006">
    <property type="protein sequence ID" value="KAK9713602.1"/>
    <property type="molecule type" value="Genomic_DNA"/>
</dbReference>
<evidence type="ECO:0000256" key="1">
    <source>
        <dbReference type="ARBA" id="ARBA00004123"/>
    </source>
</evidence>
<evidence type="ECO:0000313" key="14">
    <source>
        <dbReference type="EMBL" id="KAK9713602.1"/>
    </source>
</evidence>
<feature type="DNA-binding region" description="Homeobox" evidence="9">
    <location>
        <begin position="32"/>
        <end position="91"/>
    </location>
</feature>
<dbReference type="Proteomes" id="UP001443914">
    <property type="component" value="Unassembled WGS sequence"/>
</dbReference>
<dbReference type="Pfam" id="PF00046">
    <property type="entry name" value="Homeodomain"/>
    <property type="match status" value="1"/>
</dbReference>
<dbReference type="PANTHER" id="PTHR24326">
    <property type="entry name" value="HOMEOBOX-LEUCINE ZIPPER PROTEIN"/>
    <property type="match status" value="1"/>
</dbReference>